<keyword evidence="1" id="KW-0547">Nucleotide-binding</keyword>
<dbReference type="InterPro" id="IPR027417">
    <property type="entry name" value="P-loop_NTPase"/>
</dbReference>
<evidence type="ECO:0000256" key="4">
    <source>
        <dbReference type="SAM" id="MobiDB-lite"/>
    </source>
</evidence>
<dbReference type="Proteomes" id="UP000472274">
    <property type="component" value="Unplaced"/>
</dbReference>
<feature type="compositionally biased region" description="Pro residues" evidence="4">
    <location>
        <begin position="227"/>
        <end position="236"/>
    </location>
</feature>
<dbReference type="PANTHER" id="PTHR10751">
    <property type="entry name" value="GUANYLATE BINDING PROTEIN"/>
    <property type="match status" value="1"/>
</dbReference>
<evidence type="ECO:0000259" key="5">
    <source>
        <dbReference type="PROSITE" id="PS51715"/>
    </source>
</evidence>
<keyword evidence="2" id="KW-0342">GTP-binding</keyword>
<evidence type="ECO:0000256" key="2">
    <source>
        <dbReference type="ARBA" id="ARBA00023134"/>
    </source>
</evidence>
<dbReference type="InterPro" id="IPR030386">
    <property type="entry name" value="G_GB1_RHD3_dom"/>
</dbReference>
<evidence type="ECO:0000256" key="3">
    <source>
        <dbReference type="PROSITE-ProRule" id="PRU01052"/>
    </source>
</evidence>
<reference evidence="6" key="1">
    <citation type="submission" date="2025-08" db="UniProtKB">
        <authorList>
            <consortium name="Ensembl"/>
        </authorList>
    </citation>
    <scope>IDENTIFICATION</scope>
</reference>
<dbReference type="InParanoid" id="A0A674IEL6"/>
<organism evidence="6 7">
    <name type="scientific">Terrapene triunguis</name>
    <name type="common">Three-toed box turtle</name>
    <dbReference type="NCBI Taxonomy" id="2587831"/>
    <lineage>
        <taxon>Eukaryota</taxon>
        <taxon>Metazoa</taxon>
        <taxon>Chordata</taxon>
        <taxon>Craniata</taxon>
        <taxon>Vertebrata</taxon>
        <taxon>Euteleostomi</taxon>
        <taxon>Archelosauria</taxon>
        <taxon>Testudinata</taxon>
        <taxon>Testudines</taxon>
        <taxon>Cryptodira</taxon>
        <taxon>Durocryptodira</taxon>
        <taxon>Testudinoidea</taxon>
        <taxon>Emydidae</taxon>
        <taxon>Terrapene</taxon>
    </lineage>
</organism>
<evidence type="ECO:0000313" key="6">
    <source>
        <dbReference type="Ensembl" id="ENSTMTP00000006558.1"/>
    </source>
</evidence>
<dbReference type="Ensembl" id="ENSTMTT00000006772.1">
    <property type="protein sequence ID" value="ENSTMTP00000006558.1"/>
    <property type="gene ID" value="ENSTMTG00000004790.1"/>
</dbReference>
<feature type="domain" description="GB1/RHD3-type G" evidence="5">
    <location>
        <begin position="1"/>
        <end position="90"/>
    </location>
</feature>
<dbReference type="GO" id="GO:0005525">
    <property type="term" value="F:GTP binding"/>
    <property type="evidence" value="ECO:0007669"/>
    <property type="project" value="UniProtKB-KW"/>
</dbReference>
<reference evidence="6" key="2">
    <citation type="submission" date="2025-09" db="UniProtKB">
        <authorList>
            <consortium name="Ensembl"/>
        </authorList>
    </citation>
    <scope>IDENTIFICATION</scope>
</reference>
<dbReference type="GO" id="GO:0003924">
    <property type="term" value="F:GTPase activity"/>
    <property type="evidence" value="ECO:0007669"/>
    <property type="project" value="InterPro"/>
</dbReference>
<evidence type="ECO:0000313" key="7">
    <source>
        <dbReference type="Proteomes" id="UP000472274"/>
    </source>
</evidence>
<feature type="region of interest" description="Disordered" evidence="4">
    <location>
        <begin position="123"/>
        <end position="143"/>
    </location>
</feature>
<dbReference type="PROSITE" id="PS51715">
    <property type="entry name" value="G_GB1_RHD3"/>
    <property type="match status" value="1"/>
</dbReference>
<protein>
    <recommendedName>
        <fullName evidence="5">GB1/RHD3-type G domain-containing protein</fullName>
    </recommendedName>
</protein>
<sequence>TLQLELDGREITEDEYLENALKRRQGQPEKLDLPKKYLRQYFPSRKCFVFDRPAPRCDLARLDELPEAALSPDFLEPAQRFCSHIHQHAGTKTLPGGHVVTGTCEWGSGRGSWGRIGAWPSGDGASQGQGIGSGARSERGCGQGMPVQEEGGGRIPGWGMCCRVRSGPGLLARAGSCWPFGGVQGQYGQGLGGRRLPLIPSGRAEPPGAAPDPLRPRWGTWRCPCPSGRPGPPGAAPDPLRPRWGTWRCP</sequence>
<dbReference type="GeneTree" id="ENSGT00940000154265"/>
<dbReference type="AlphaFoldDB" id="A0A674IEL6"/>
<dbReference type="SUPFAM" id="SSF52540">
    <property type="entry name" value="P-loop containing nucleoside triphosphate hydrolases"/>
    <property type="match status" value="1"/>
</dbReference>
<name>A0A674IEL6_9SAUR</name>
<keyword evidence="7" id="KW-1185">Reference proteome</keyword>
<dbReference type="InterPro" id="IPR015894">
    <property type="entry name" value="Guanylate-bd_N"/>
</dbReference>
<evidence type="ECO:0000256" key="1">
    <source>
        <dbReference type="ARBA" id="ARBA00022741"/>
    </source>
</evidence>
<dbReference type="Pfam" id="PF02263">
    <property type="entry name" value="GBP"/>
    <property type="match status" value="1"/>
</dbReference>
<proteinExistence type="inferred from homology"/>
<dbReference type="Gene3D" id="3.40.50.300">
    <property type="entry name" value="P-loop containing nucleotide triphosphate hydrolases"/>
    <property type="match status" value="1"/>
</dbReference>
<comment type="similarity">
    <text evidence="3">Belongs to the TRAFAC class dynamin-like GTPase superfamily. GB1/RHD3 GTPase family.</text>
</comment>
<feature type="region of interest" description="Disordered" evidence="4">
    <location>
        <begin position="225"/>
        <end position="250"/>
    </location>
</feature>
<accession>A0A674IEL6</accession>